<feature type="chain" id="PRO_5030552233" description="DUF4034 domain-containing protein" evidence="1">
    <location>
        <begin position="22"/>
        <end position="451"/>
    </location>
</feature>
<evidence type="ECO:0000313" key="2">
    <source>
        <dbReference type="EMBL" id="MBC2601155.1"/>
    </source>
</evidence>
<protein>
    <recommendedName>
        <fullName evidence="4">DUF4034 domain-containing protein</fullName>
    </recommendedName>
</protein>
<comment type="caution">
    <text evidence="2">The sequence shown here is derived from an EMBL/GenBank/DDBJ whole genome shotgun (WGS) entry which is preliminary data.</text>
</comment>
<proteinExistence type="predicted"/>
<name>A0A7X1AYH5_9BACT</name>
<organism evidence="2 3">
    <name type="scientific">Puniceicoccus vermicola</name>
    <dbReference type="NCBI Taxonomy" id="388746"/>
    <lineage>
        <taxon>Bacteria</taxon>
        <taxon>Pseudomonadati</taxon>
        <taxon>Verrucomicrobiota</taxon>
        <taxon>Opitutia</taxon>
        <taxon>Puniceicoccales</taxon>
        <taxon>Puniceicoccaceae</taxon>
        <taxon>Puniceicoccus</taxon>
    </lineage>
</organism>
<dbReference type="Proteomes" id="UP000525652">
    <property type="component" value="Unassembled WGS sequence"/>
</dbReference>
<evidence type="ECO:0000313" key="3">
    <source>
        <dbReference type="Proteomes" id="UP000525652"/>
    </source>
</evidence>
<accession>A0A7X1AYH5</accession>
<evidence type="ECO:0000256" key="1">
    <source>
        <dbReference type="SAM" id="SignalP"/>
    </source>
</evidence>
<evidence type="ECO:0008006" key="4">
    <source>
        <dbReference type="Google" id="ProtNLM"/>
    </source>
</evidence>
<reference evidence="2 3" key="1">
    <citation type="submission" date="2020-07" db="EMBL/GenBank/DDBJ databases">
        <authorList>
            <person name="Feng X."/>
        </authorList>
    </citation>
    <scope>NUCLEOTIDE SEQUENCE [LARGE SCALE GENOMIC DNA]</scope>
    <source>
        <strain evidence="2 3">JCM14086</strain>
    </source>
</reference>
<dbReference type="EMBL" id="JACHVA010000046">
    <property type="protein sequence ID" value="MBC2601155.1"/>
    <property type="molecule type" value="Genomic_DNA"/>
</dbReference>
<keyword evidence="1" id="KW-0732">Signal</keyword>
<sequence length="451" mass="51908">MNLTPPTLFLALLVFSGTTQHADTATSRQTAEEWTKYIEIDENPEAVRERFRSEGIPTNFAELLGERPPDNENGWILLSEWIEEYRKPIDEASEFAEQILEESSDLERNPDWENSALPFLTDPWVQEAMKVLQTTLYSPEWFPIRNWDEGFSMIIPEVGSMRRLGLVLSVAQRYSLTHPEQSPWTSKELFDLQMRLARRSSDEPHITSFLTGLALLRIPQNDARWFYSEFSSIPRMPTLDIEFWQDQLSNALTGERLTGEISFQQVRDGDESLLSWLGVLDEPSGLSDLITLWLAKFLIYQSASTDEDQYMKMMEMARQVRSDELLSKVVHQYKIDDPISIPSILVPAIGNLEISLQKRITAFNAWLIAFELEEYRSENKQYPPNLETLSIAKPVLETFHYLPGSAQNSYILYPLNPDLAEDALEDDQSVLVWFSPNLSIEEVQQLVEGSQ</sequence>
<keyword evidence="3" id="KW-1185">Reference proteome</keyword>
<gene>
    <name evidence="2" type="ORF">H5P30_05095</name>
</gene>
<dbReference type="AlphaFoldDB" id="A0A7X1AYH5"/>
<feature type="signal peptide" evidence="1">
    <location>
        <begin position="1"/>
        <end position="21"/>
    </location>
</feature>
<dbReference type="RefSeq" id="WP_185691880.1">
    <property type="nucleotide sequence ID" value="NZ_JACHVA010000046.1"/>
</dbReference>